<feature type="domain" description="FHA" evidence="2">
    <location>
        <begin position="32"/>
        <end position="86"/>
    </location>
</feature>
<dbReference type="PROSITE" id="PS50006">
    <property type="entry name" value="FHA_DOMAIN"/>
    <property type="match status" value="1"/>
</dbReference>
<dbReference type="Pfam" id="PF00498">
    <property type="entry name" value="FHA"/>
    <property type="match status" value="1"/>
</dbReference>
<protein>
    <recommendedName>
        <fullName evidence="2">FHA domain-containing protein</fullName>
    </recommendedName>
</protein>
<dbReference type="Gene3D" id="2.60.200.20">
    <property type="match status" value="1"/>
</dbReference>
<organism evidence="3 4">
    <name type="scientific">Durusdinium trenchii</name>
    <dbReference type="NCBI Taxonomy" id="1381693"/>
    <lineage>
        <taxon>Eukaryota</taxon>
        <taxon>Sar</taxon>
        <taxon>Alveolata</taxon>
        <taxon>Dinophyceae</taxon>
        <taxon>Suessiales</taxon>
        <taxon>Symbiodiniaceae</taxon>
        <taxon>Durusdinium</taxon>
    </lineage>
</organism>
<dbReference type="InterPro" id="IPR050923">
    <property type="entry name" value="Cell_Proc_Reg/RNA_Proc"/>
</dbReference>
<gene>
    <name evidence="3" type="ORF">SCF082_LOCUS35892</name>
</gene>
<dbReference type="SMART" id="SM00240">
    <property type="entry name" value="FHA"/>
    <property type="match status" value="1"/>
</dbReference>
<reference evidence="3 4" key="1">
    <citation type="submission" date="2024-02" db="EMBL/GenBank/DDBJ databases">
        <authorList>
            <person name="Chen Y."/>
            <person name="Shah S."/>
            <person name="Dougan E. K."/>
            <person name="Thang M."/>
            <person name="Chan C."/>
        </authorList>
    </citation>
    <scope>NUCLEOTIDE SEQUENCE [LARGE SCALE GENOMIC DNA]</scope>
</reference>
<feature type="compositionally biased region" description="Basic and acidic residues" evidence="1">
    <location>
        <begin position="241"/>
        <end position="254"/>
    </location>
</feature>
<comment type="caution">
    <text evidence="3">The sequence shown here is derived from an EMBL/GenBank/DDBJ whole genome shotgun (WGS) entry which is preliminary data.</text>
</comment>
<keyword evidence="4" id="KW-1185">Reference proteome</keyword>
<evidence type="ECO:0000259" key="2">
    <source>
        <dbReference type="PROSITE" id="PS50006"/>
    </source>
</evidence>
<dbReference type="PANTHER" id="PTHR23308">
    <property type="entry name" value="NUCLEAR INHIBITOR OF PROTEIN PHOSPHATASE-1"/>
    <property type="match status" value="1"/>
</dbReference>
<dbReference type="InterPro" id="IPR008984">
    <property type="entry name" value="SMAD_FHA_dom_sf"/>
</dbReference>
<accession>A0ABP0PDY5</accession>
<dbReference type="EMBL" id="CAXAMM010034669">
    <property type="protein sequence ID" value="CAK9073217.1"/>
    <property type="molecule type" value="Genomic_DNA"/>
</dbReference>
<feature type="compositionally biased region" description="Basic and acidic residues" evidence="1">
    <location>
        <begin position="192"/>
        <end position="214"/>
    </location>
</feature>
<dbReference type="CDD" id="cd00060">
    <property type="entry name" value="FHA"/>
    <property type="match status" value="1"/>
</dbReference>
<dbReference type="SUPFAM" id="SSF49879">
    <property type="entry name" value="SMAD/FHA domain"/>
    <property type="match status" value="1"/>
</dbReference>
<dbReference type="Proteomes" id="UP001642464">
    <property type="component" value="Unassembled WGS sequence"/>
</dbReference>
<feature type="compositionally biased region" description="Basic residues" evidence="1">
    <location>
        <begin position="168"/>
        <end position="180"/>
    </location>
</feature>
<evidence type="ECO:0000313" key="3">
    <source>
        <dbReference type="EMBL" id="CAK9073217.1"/>
    </source>
</evidence>
<evidence type="ECO:0000313" key="4">
    <source>
        <dbReference type="Proteomes" id="UP001642464"/>
    </source>
</evidence>
<name>A0ABP0PDY5_9DINO</name>
<sequence length="254" mass="26914">MGGDGDELSCALVEYVRGIRARKWSFQLGQSYIVGRAGGCVDIEIDHNSLSRKHCSLAITEVEDELILVALDHGSTNGTFINKSRLDKGVGLKMKVADVKHLVFGECENGYKFLVKEPEQPLLEKSDKGKMPGAGGASAGPSQCELHVDAWARGGAGAGGDEAESKGKGGKGGKGKRKRPGGAAGAGAGAEAKPEKTGPNRRERRAAARGETVDNSKSSWRSAAPEALAERVSKKARVPGRSHDVNIEWPEDWK</sequence>
<dbReference type="InterPro" id="IPR000253">
    <property type="entry name" value="FHA_dom"/>
</dbReference>
<proteinExistence type="predicted"/>
<evidence type="ECO:0000256" key="1">
    <source>
        <dbReference type="SAM" id="MobiDB-lite"/>
    </source>
</evidence>
<feature type="region of interest" description="Disordered" evidence="1">
    <location>
        <begin position="153"/>
        <end position="254"/>
    </location>
</feature>